<feature type="domain" description="Phage shock protein PspC N-terminal" evidence="7">
    <location>
        <begin position="3"/>
        <end position="60"/>
    </location>
</feature>
<evidence type="ECO:0000256" key="1">
    <source>
        <dbReference type="ARBA" id="ARBA00004162"/>
    </source>
</evidence>
<keyword evidence="9" id="KW-1185">Reference proteome</keyword>
<evidence type="ECO:0000256" key="4">
    <source>
        <dbReference type="ARBA" id="ARBA00022989"/>
    </source>
</evidence>
<organism evidence="8 9">
    <name type="scientific">Bacillus coahuilensis p1.1.43</name>
    <dbReference type="NCBI Taxonomy" id="1150625"/>
    <lineage>
        <taxon>Bacteria</taxon>
        <taxon>Bacillati</taxon>
        <taxon>Bacillota</taxon>
        <taxon>Bacilli</taxon>
        <taxon>Bacillales</taxon>
        <taxon>Bacillaceae</taxon>
        <taxon>Bacillus</taxon>
    </lineage>
</organism>
<feature type="transmembrane region" description="Helical" evidence="6">
    <location>
        <begin position="37"/>
        <end position="58"/>
    </location>
</feature>
<gene>
    <name evidence="8" type="ORF">Q75_03280</name>
</gene>
<proteinExistence type="predicted"/>
<evidence type="ECO:0000313" key="9">
    <source>
        <dbReference type="Proteomes" id="UP000074108"/>
    </source>
</evidence>
<keyword evidence="3 6" id="KW-0812">Transmembrane</keyword>
<dbReference type="AlphaFoldDB" id="A0A147KB29"/>
<dbReference type="Pfam" id="PF04024">
    <property type="entry name" value="PspC"/>
    <property type="match status" value="1"/>
</dbReference>
<dbReference type="STRING" id="1150625.Q75_03280"/>
<evidence type="ECO:0000256" key="3">
    <source>
        <dbReference type="ARBA" id="ARBA00022692"/>
    </source>
</evidence>
<evidence type="ECO:0000256" key="6">
    <source>
        <dbReference type="SAM" id="Phobius"/>
    </source>
</evidence>
<dbReference type="InterPro" id="IPR052027">
    <property type="entry name" value="PspC"/>
</dbReference>
<sequence>MSKLAKSSKNKMVSGVLGGIAEYVGMSATVVRVLFVLIMIATAVFPCVVGYIVAAMVLPKDTKVN</sequence>
<protein>
    <submittedName>
        <fullName evidence="8">Membrane protein</fullName>
    </submittedName>
</protein>
<dbReference type="PANTHER" id="PTHR33885">
    <property type="entry name" value="PHAGE SHOCK PROTEIN C"/>
    <property type="match status" value="1"/>
</dbReference>
<evidence type="ECO:0000259" key="7">
    <source>
        <dbReference type="Pfam" id="PF04024"/>
    </source>
</evidence>
<dbReference type="EMBL" id="LDYG01000017">
    <property type="protein sequence ID" value="KUP08094.1"/>
    <property type="molecule type" value="Genomic_DNA"/>
</dbReference>
<evidence type="ECO:0000313" key="8">
    <source>
        <dbReference type="EMBL" id="KUP08094.1"/>
    </source>
</evidence>
<accession>A0A147KB29</accession>
<comment type="caution">
    <text evidence="8">The sequence shown here is derived from an EMBL/GenBank/DDBJ whole genome shotgun (WGS) entry which is preliminary data.</text>
</comment>
<keyword evidence="5 6" id="KW-0472">Membrane</keyword>
<evidence type="ECO:0000256" key="5">
    <source>
        <dbReference type="ARBA" id="ARBA00023136"/>
    </source>
</evidence>
<comment type="subcellular location">
    <subcellularLocation>
        <location evidence="1">Cell membrane</location>
        <topology evidence="1">Single-pass membrane protein</topology>
    </subcellularLocation>
</comment>
<keyword evidence="4 6" id="KW-1133">Transmembrane helix</keyword>
<name>A0A147KB29_9BACI</name>
<evidence type="ECO:0000256" key="2">
    <source>
        <dbReference type="ARBA" id="ARBA00022475"/>
    </source>
</evidence>
<dbReference type="InterPro" id="IPR007168">
    <property type="entry name" value="Phageshock_PspC_N"/>
</dbReference>
<dbReference type="RefSeq" id="WP_010175829.1">
    <property type="nucleotide sequence ID" value="NZ_LDYG01000017.1"/>
</dbReference>
<dbReference type="PANTHER" id="PTHR33885:SF3">
    <property type="entry name" value="PHAGE SHOCK PROTEIN C"/>
    <property type="match status" value="1"/>
</dbReference>
<dbReference type="PATRIC" id="fig|1150625.3.peg.687"/>
<reference evidence="8 9" key="1">
    <citation type="journal article" date="2016" name="Front. Microbiol.">
        <title>Microevolution Analysis of Bacillus coahuilensis Unveils Differences in Phosphorus Acquisition Strategies and Their Regulation.</title>
        <authorList>
            <person name="Gomez-Lunar Z."/>
            <person name="Hernandez-Gonzalez I."/>
            <person name="Rodriguez-Torres M.D."/>
            <person name="Souza V."/>
            <person name="Olmedo-Alvarez G."/>
        </authorList>
    </citation>
    <scope>NUCLEOTIDE SEQUENCE [LARGE SCALE GENOMIC DNA]</scope>
    <source>
        <strain evidence="9">p1.1.43</strain>
    </source>
</reference>
<keyword evidence="2" id="KW-1003">Cell membrane</keyword>
<dbReference type="GO" id="GO:0005886">
    <property type="term" value="C:plasma membrane"/>
    <property type="evidence" value="ECO:0007669"/>
    <property type="project" value="UniProtKB-SubCell"/>
</dbReference>
<dbReference type="Proteomes" id="UP000074108">
    <property type="component" value="Unassembled WGS sequence"/>
</dbReference>